<dbReference type="Pfam" id="PF13561">
    <property type="entry name" value="adh_short_C2"/>
    <property type="match status" value="1"/>
</dbReference>
<dbReference type="PROSITE" id="PS00061">
    <property type="entry name" value="ADH_SHORT"/>
    <property type="match status" value="1"/>
</dbReference>
<accession>A0A402CDQ2</accession>
<evidence type="ECO:0000313" key="5">
    <source>
        <dbReference type="Proteomes" id="UP000287519"/>
    </source>
</evidence>
<dbReference type="SUPFAM" id="SSF51735">
    <property type="entry name" value="NAD(P)-binding Rossmann-fold domains"/>
    <property type="match status" value="1"/>
</dbReference>
<evidence type="ECO:0000256" key="1">
    <source>
        <dbReference type="ARBA" id="ARBA00006484"/>
    </source>
</evidence>
<protein>
    <submittedName>
        <fullName evidence="4">Short-chain dehydrogenase/reductase SDR</fullName>
    </submittedName>
</protein>
<reference evidence="4 5" key="1">
    <citation type="submission" date="2018-11" db="EMBL/GenBank/DDBJ databases">
        <title>Microbial catabolism of amino acid.</title>
        <authorList>
            <person name="Hibi M."/>
            <person name="Ogawa J."/>
        </authorList>
    </citation>
    <scope>NUCLEOTIDE SEQUENCE [LARGE SCALE GENOMIC DNA]</scope>
    <source>
        <strain evidence="4 5">C31-06</strain>
    </source>
</reference>
<dbReference type="PANTHER" id="PTHR48107:SF16">
    <property type="entry name" value="NADPH-DEPENDENT ALDEHYDE REDUCTASE 1, CHLOROPLASTIC"/>
    <property type="match status" value="1"/>
</dbReference>
<gene>
    <name evidence="4" type="ORF">Rhow_005374</name>
</gene>
<dbReference type="InterPro" id="IPR002347">
    <property type="entry name" value="SDR_fam"/>
</dbReference>
<dbReference type="GO" id="GO:0016614">
    <property type="term" value="F:oxidoreductase activity, acting on CH-OH group of donors"/>
    <property type="evidence" value="ECO:0007669"/>
    <property type="project" value="UniProtKB-ARBA"/>
</dbReference>
<feature type="region of interest" description="Disordered" evidence="3">
    <location>
        <begin position="1"/>
        <end position="45"/>
    </location>
</feature>
<dbReference type="InterPro" id="IPR036291">
    <property type="entry name" value="NAD(P)-bd_dom_sf"/>
</dbReference>
<evidence type="ECO:0000256" key="3">
    <source>
        <dbReference type="SAM" id="MobiDB-lite"/>
    </source>
</evidence>
<keyword evidence="2" id="KW-0560">Oxidoreductase</keyword>
<dbReference type="FunFam" id="3.40.50.720:FF:000084">
    <property type="entry name" value="Short-chain dehydrogenase reductase"/>
    <property type="match status" value="1"/>
</dbReference>
<dbReference type="AlphaFoldDB" id="A0A402CDQ2"/>
<proteinExistence type="inferred from homology"/>
<organism evidence="4 5">
    <name type="scientific">Rhodococcus wratislaviensis</name>
    <name type="common">Tsukamurella wratislaviensis</name>
    <dbReference type="NCBI Taxonomy" id="44752"/>
    <lineage>
        <taxon>Bacteria</taxon>
        <taxon>Bacillati</taxon>
        <taxon>Actinomycetota</taxon>
        <taxon>Actinomycetes</taxon>
        <taxon>Mycobacteriales</taxon>
        <taxon>Nocardiaceae</taxon>
        <taxon>Rhodococcus</taxon>
    </lineage>
</organism>
<dbReference type="Gene3D" id="3.40.50.720">
    <property type="entry name" value="NAD(P)-binding Rossmann-like Domain"/>
    <property type="match status" value="1"/>
</dbReference>
<evidence type="ECO:0000256" key="2">
    <source>
        <dbReference type="ARBA" id="ARBA00023002"/>
    </source>
</evidence>
<dbReference type="PRINTS" id="PR00081">
    <property type="entry name" value="GDHRDH"/>
</dbReference>
<evidence type="ECO:0000313" key="4">
    <source>
        <dbReference type="EMBL" id="GCE41715.1"/>
    </source>
</evidence>
<dbReference type="Proteomes" id="UP000287519">
    <property type="component" value="Unassembled WGS sequence"/>
</dbReference>
<name>A0A402CDQ2_RHOWR</name>
<keyword evidence="5" id="KW-1185">Reference proteome</keyword>
<dbReference type="EMBL" id="BHYM01000046">
    <property type="protein sequence ID" value="GCE41715.1"/>
    <property type="molecule type" value="Genomic_DNA"/>
</dbReference>
<dbReference type="InterPro" id="IPR020904">
    <property type="entry name" value="Sc_DH/Rdtase_CS"/>
</dbReference>
<comment type="caution">
    <text evidence="4">The sequence shown here is derived from an EMBL/GenBank/DDBJ whole genome shotgun (WGS) entry which is preliminary data.</text>
</comment>
<dbReference type="PANTHER" id="PTHR48107">
    <property type="entry name" value="NADPH-DEPENDENT ALDEHYDE REDUCTASE-LIKE PROTEIN, CHLOROPLASTIC-RELATED"/>
    <property type="match status" value="1"/>
</dbReference>
<sequence>MADQYARQDPTTQYPDPDREHQPEIPHPGLTADMVSTPDHGEKTYRGSGRLEGRRALITGADSGIGRAVALAFAREGADVVVSCLDAEESDARETVRLVNEAGQRGVVATGDITSEDHCQTLVDLTVRELDGLDILVNNAALQMVQTGGIADITTEQFDRVLRTNLYALFWLCKKSVAVMEPGSTIVNTSSIQGMNPSPGLLDYATTKAAIINFTKGLAADVAKRGIRVNAVAPGPIWTPLIPATMPADGYRNFGDDVPLGRPGQPAELAPAYVFLASNESSYVTGECSASPGAFPSREHRGDRRATALRASSLLGLGGDDGGETGRDVLLDGGFVDTQAGEHTDAVLDLEQGEQNVLGSDVVVPQPKCLTERQFECFA</sequence>
<comment type="similarity">
    <text evidence="1">Belongs to the short-chain dehydrogenases/reductases (SDR) family.</text>
</comment>
<dbReference type="PRINTS" id="PR00080">
    <property type="entry name" value="SDRFAMILY"/>
</dbReference>